<evidence type="ECO:0000256" key="4">
    <source>
        <dbReference type="ARBA" id="ARBA00022840"/>
    </source>
</evidence>
<evidence type="ECO:0000313" key="7">
    <source>
        <dbReference type="Proteomes" id="UP000672027"/>
    </source>
</evidence>
<name>A0ABX7X0L5_9GAMM</name>
<dbReference type="InterPro" id="IPR050319">
    <property type="entry name" value="ABC_transp_ATP-bind"/>
</dbReference>
<dbReference type="Pfam" id="PF00005">
    <property type="entry name" value="ABC_tran"/>
    <property type="match status" value="1"/>
</dbReference>
<evidence type="ECO:0000256" key="2">
    <source>
        <dbReference type="ARBA" id="ARBA00022448"/>
    </source>
</evidence>
<dbReference type="SUPFAM" id="SSF52540">
    <property type="entry name" value="P-loop containing nucleoside triphosphate hydrolases"/>
    <property type="match status" value="1"/>
</dbReference>
<accession>A0ABX7X0L5</accession>
<keyword evidence="3" id="KW-0547">Nucleotide-binding</keyword>
<evidence type="ECO:0000256" key="1">
    <source>
        <dbReference type="ARBA" id="ARBA00005417"/>
    </source>
</evidence>
<dbReference type="PROSITE" id="PS00211">
    <property type="entry name" value="ABC_TRANSPORTER_1"/>
    <property type="match status" value="1"/>
</dbReference>
<evidence type="ECO:0000259" key="5">
    <source>
        <dbReference type="PROSITE" id="PS50893"/>
    </source>
</evidence>
<comment type="similarity">
    <text evidence="1">Belongs to the ABC transporter superfamily.</text>
</comment>
<evidence type="ECO:0000256" key="3">
    <source>
        <dbReference type="ARBA" id="ARBA00022741"/>
    </source>
</evidence>
<feature type="domain" description="ABC transporter" evidence="5">
    <location>
        <begin position="8"/>
        <end position="251"/>
    </location>
</feature>
<dbReference type="InterPro" id="IPR003593">
    <property type="entry name" value="AAA+_ATPase"/>
</dbReference>
<dbReference type="GO" id="GO:0005524">
    <property type="term" value="F:ATP binding"/>
    <property type="evidence" value="ECO:0007669"/>
    <property type="project" value="UniProtKB-KW"/>
</dbReference>
<dbReference type="InterPro" id="IPR027417">
    <property type="entry name" value="P-loop_NTPase"/>
</dbReference>
<dbReference type="Pfam" id="PF08352">
    <property type="entry name" value="oligo_HPY"/>
    <property type="match status" value="1"/>
</dbReference>
<keyword evidence="7" id="KW-1185">Reference proteome</keyword>
<dbReference type="PROSITE" id="PS50893">
    <property type="entry name" value="ABC_TRANSPORTER_2"/>
    <property type="match status" value="1"/>
</dbReference>
<dbReference type="Proteomes" id="UP000672027">
    <property type="component" value="Chromosome"/>
</dbReference>
<dbReference type="SMART" id="SM00382">
    <property type="entry name" value="AAA"/>
    <property type="match status" value="1"/>
</dbReference>
<dbReference type="PANTHER" id="PTHR43776">
    <property type="entry name" value="TRANSPORT ATP-BINDING PROTEIN"/>
    <property type="match status" value="1"/>
</dbReference>
<proteinExistence type="inferred from homology"/>
<dbReference type="InterPro" id="IPR013563">
    <property type="entry name" value="Oligopep_ABC_C"/>
</dbReference>
<gene>
    <name evidence="6" type="ORF">J8380_14480</name>
</gene>
<dbReference type="RefSeq" id="WP_210226282.1">
    <property type="nucleotide sequence ID" value="NZ_CP072800.1"/>
</dbReference>
<keyword evidence="2" id="KW-0813">Transport</keyword>
<dbReference type="PANTHER" id="PTHR43776:SF7">
    <property type="entry name" value="D,D-DIPEPTIDE TRANSPORT ATP-BINDING PROTEIN DDPF-RELATED"/>
    <property type="match status" value="1"/>
</dbReference>
<organism evidence="6 7">
    <name type="scientific">Candidatus Thiothrix anitrata</name>
    <dbReference type="NCBI Taxonomy" id="2823902"/>
    <lineage>
        <taxon>Bacteria</taxon>
        <taxon>Pseudomonadati</taxon>
        <taxon>Pseudomonadota</taxon>
        <taxon>Gammaproteobacteria</taxon>
        <taxon>Thiotrichales</taxon>
        <taxon>Thiotrichaceae</taxon>
        <taxon>Thiothrix</taxon>
    </lineage>
</organism>
<reference evidence="6 7" key="1">
    <citation type="submission" date="2021-04" db="EMBL/GenBank/DDBJ databases">
        <title>Genomics, taxonomy and metabolism of representatives of sulfur bacteria of the genus Thiothrix: Thiothrix fructosivorans QT, Thiothrix unzii A1T and three new species, Thiothrix subterranea sp. nov., Thiothrix litoralis sp. nov. and 'Candidatus Thiothrix anitrata' sp. nov.</title>
        <authorList>
            <person name="Ravin N.V."/>
            <person name="Smolyakov D."/>
            <person name="Rudenko T.S."/>
            <person name="Mardanov A.V."/>
            <person name="Beletsky A.V."/>
            <person name="Markov N.D."/>
            <person name="Fomenkov A.I."/>
            <person name="Roberts R.J."/>
            <person name="Karnachuk O.V."/>
            <person name="Novikov A."/>
            <person name="Grabovich M.Y."/>
        </authorList>
    </citation>
    <scope>NUCLEOTIDE SEQUENCE [LARGE SCALE GENOMIC DNA]</scope>
    <source>
        <strain evidence="6 7">A52</strain>
    </source>
</reference>
<protein>
    <submittedName>
        <fullName evidence="6">ATP-binding cassette domain-containing protein</fullName>
    </submittedName>
</protein>
<dbReference type="InterPro" id="IPR003439">
    <property type="entry name" value="ABC_transporter-like_ATP-bd"/>
</dbReference>
<evidence type="ECO:0000313" key="6">
    <source>
        <dbReference type="EMBL" id="QTR49435.1"/>
    </source>
</evidence>
<sequence length="328" mass="35857">MASPLLSVQNLSVQFRLNSGQTLQALSEVSFTVDSGETLGIVGESGCGKSTLARSLLQLVSPAHGRIEWQGMPLPTGNTAALRDYRRAVQCIFQDPLDALDPRMTVGDCIQEPMSALRAEWGKVAIRARVDELLSAVGLDSGMRERYPHEFSGGQCQRIGIARALAVKPQLIVCDEPVSALDVSIRGQVVRLLADLQREHGLTLLFISHDLGVVRELCNRVLVLYLGRVVEIADTASLYATPLHPYTRLLLQAMPLPEPQQEKARLAQIEIGVGELPSPLNPPAGCAFHPRCPQAQLVCREQVPSLQKLFDGRQVACHRALELHPHLV</sequence>
<keyword evidence="4 6" id="KW-0067">ATP-binding</keyword>
<dbReference type="CDD" id="cd03257">
    <property type="entry name" value="ABC_NikE_OppD_transporters"/>
    <property type="match status" value="1"/>
</dbReference>
<dbReference type="EMBL" id="CP072800">
    <property type="protein sequence ID" value="QTR49435.1"/>
    <property type="molecule type" value="Genomic_DNA"/>
</dbReference>
<dbReference type="InterPro" id="IPR017871">
    <property type="entry name" value="ABC_transporter-like_CS"/>
</dbReference>
<dbReference type="Gene3D" id="3.40.50.300">
    <property type="entry name" value="P-loop containing nucleotide triphosphate hydrolases"/>
    <property type="match status" value="1"/>
</dbReference>
<dbReference type="NCBIfam" id="TIGR01727">
    <property type="entry name" value="oligo_HPY"/>
    <property type="match status" value="1"/>
</dbReference>